<gene>
    <name evidence="2" type="ORF">AFUS01_LOCUS19649</name>
</gene>
<dbReference type="InterPro" id="IPR001810">
    <property type="entry name" value="F-box_dom"/>
</dbReference>
<dbReference type="Pfam" id="PF12937">
    <property type="entry name" value="F-box-like"/>
    <property type="match status" value="1"/>
</dbReference>
<evidence type="ECO:0000259" key="1">
    <source>
        <dbReference type="Pfam" id="PF12937"/>
    </source>
</evidence>
<dbReference type="Proteomes" id="UP000708208">
    <property type="component" value="Unassembled WGS sequence"/>
</dbReference>
<comment type="caution">
    <text evidence="2">The sequence shown here is derived from an EMBL/GenBank/DDBJ whole genome shotgun (WGS) entry which is preliminary data.</text>
</comment>
<dbReference type="PANTHER" id="PTHR20933:SF3">
    <property type="entry name" value="F-BOX ONLY PROTEIN 33"/>
    <property type="match status" value="1"/>
</dbReference>
<dbReference type="OrthoDB" id="8757000at2759"/>
<organism evidence="2 3">
    <name type="scientific">Allacma fusca</name>
    <dbReference type="NCBI Taxonomy" id="39272"/>
    <lineage>
        <taxon>Eukaryota</taxon>
        <taxon>Metazoa</taxon>
        <taxon>Ecdysozoa</taxon>
        <taxon>Arthropoda</taxon>
        <taxon>Hexapoda</taxon>
        <taxon>Collembola</taxon>
        <taxon>Symphypleona</taxon>
        <taxon>Sminthuridae</taxon>
        <taxon>Allacma</taxon>
    </lineage>
</organism>
<proteinExistence type="predicted"/>
<dbReference type="PANTHER" id="PTHR20933">
    <property type="entry name" value="F-BOX ONLY PROTEIN 33"/>
    <property type="match status" value="1"/>
</dbReference>
<evidence type="ECO:0000313" key="2">
    <source>
        <dbReference type="EMBL" id="CAG7731040.1"/>
    </source>
</evidence>
<keyword evidence="3" id="KW-1185">Reference proteome</keyword>
<reference evidence="2" key="1">
    <citation type="submission" date="2021-06" db="EMBL/GenBank/DDBJ databases">
        <authorList>
            <person name="Hodson N. C."/>
            <person name="Mongue J. A."/>
            <person name="Jaron S. K."/>
        </authorList>
    </citation>
    <scope>NUCLEOTIDE SEQUENCE</scope>
</reference>
<dbReference type="GO" id="GO:0031398">
    <property type="term" value="P:positive regulation of protein ubiquitination"/>
    <property type="evidence" value="ECO:0007669"/>
    <property type="project" value="TreeGrafter"/>
</dbReference>
<dbReference type="AlphaFoldDB" id="A0A8J2K1I5"/>
<name>A0A8J2K1I5_9HEXA</name>
<evidence type="ECO:0000313" key="3">
    <source>
        <dbReference type="Proteomes" id="UP000708208"/>
    </source>
</evidence>
<feature type="domain" description="F-box" evidence="1">
    <location>
        <begin position="3"/>
        <end position="46"/>
    </location>
</feature>
<dbReference type="EMBL" id="CAJVCH010204776">
    <property type="protein sequence ID" value="CAG7731040.1"/>
    <property type="molecule type" value="Genomic_DNA"/>
</dbReference>
<accession>A0A8J2K1I5</accession>
<sequence length="469" mass="54004">MEWESIPTVVLLKIYGLLPGPDRLSASATCRNWRCPVFQVPLIKHLNLSLKNDTDPERIHFLIDMFFWKLESLKLEVDPSVEYCLELAQQVLTSLEDSPKLHTLKIRFSDNSLVRNCFHPRNIDQDSVVHRILIYRNLISPLLAVMNTKNCLETFSFPLVNKLASYSDRLYTSLAENTRHWYTISNLFLATLRITFPDNAVQENTLQLDQLLDPNFGIRRFAFLQMLSIDHDVLTDEVLATIGMNNVVGGLKKMTIVAIKPNMFVTNAGWSYFVAQNPECKIRLTLIGSEVTMDQGSNLIMRAMPITHFRALYCRGLRMACLNSLIRWNENTLEHLELVNENVIWMNSILEGVPEEEETEFLDPVIFAAWRCQHLRVIKISYRYFGESLIGIARLRGPKLFELDIPKSQIVYNSMTQLSQEISKALGRPWKASENSFKRTPTLQKILKKSMQCIEADEADRQHLARPSA</sequence>
<protein>
    <recommendedName>
        <fullName evidence="1">F-box domain-containing protein</fullName>
    </recommendedName>
</protein>